<dbReference type="AlphaFoldDB" id="A0A662D4S7"/>
<comment type="caution">
    <text evidence="2">The sequence shown here is derived from an EMBL/GenBank/DDBJ whole genome shotgun (WGS) entry which is preliminary data.</text>
</comment>
<dbReference type="Gene3D" id="3.20.20.210">
    <property type="match status" value="1"/>
</dbReference>
<accession>A0A662D4S7</accession>
<evidence type="ECO:0000313" key="3">
    <source>
        <dbReference type="Proteomes" id="UP000277457"/>
    </source>
</evidence>
<dbReference type="InterPro" id="IPR038071">
    <property type="entry name" value="UROD/MetE-like_sf"/>
</dbReference>
<feature type="domain" description="Uroporphyrinogen decarboxylase (URO-D)" evidence="1">
    <location>
        <begin position="207"/>
        <end position="402"/>
    </location>
</feature>
<dbReference type="SUPFAM" id="SSF51726">
    <property type="entry name" value="UROD/MetE-like"/>
    <property type="match status" value="1"/>
</dbReference>
<sequence length="418" mass="48833">MNLRERFLEVMRNFNTNVRSVKWEFGYWGETINNWYEQGLPKKNPAPIPTEYTSPTASLYTKAWTCENKFRYKNGVKCFPNGIAITAGGLYSPTQGFPLDRDVKDYFNMDQTQRLVDVNLLFYPMFEPKTLEEDEEHLKYIDVDGITRLFLKKTATLPSGWSWPIKDEESWEKIKEERISFNNIRERLPKNWDRLVKEYKKRDYPLALGGYPHGFFGTLAHLLGYDHLFYAYFDKPKLIHDMLKTFTELWIAVYSEVLADVDVDVVHIWEDISFGKGSMVSPNVIKEFMIPYYKRFTSFLRSKGIDIIFVDTDGDCMDIIPLFIEGGVTGMYPFEAECGMDIVKVRKKFPKLQMMGGIPKLDISLGKKRIDEILTPVEQVLKTGGYIPFGDHLIPPEVQWDDFKYYRNKLNTVIDKFG</sequence>
<evidence type="ECO:0000259" key="1">
    <source>
        <dbReference type="Pfam" id="PF01208"/>
    </source>
</evidence>
<dbReference type="Pfam" id="PF01208">
    <property type="entry name" value="URO-D"/>
    <property type="match status" value="1"/>
</dbReference>
<dbReference type="PANTHER" id="PTHR47099">
    <property type="entry name" value="METHYLCOBAMIDE:COM METHYLTRANSFERASE MTBA"/>
    <property type="match status" value="1"/>
</dbReference>
<dbReference type="PANTHER" id="PTHR47099:SF1">
    <property type="entry name" value="METHYLCOBAMIDE:COM METHYLTRANSFERASE MTBA"/>
    <property type="match status" value="1"/>
</dbReference>
<dbReference type="InterPro" id="IPR052024">
    <property type="entry name" value="Methanogen_methyltrans"/>
</dbReference>
<gene>
    <name evidence="2" type="ORF">DRZ78_02885</name>
</gene>
<name>A0A662D4S7_UNCAE</name>
<proteinExistence type="predicted"/>
<dbReference type="GO" id="GO:0004853">
    <property type="term" value="F:uroporphyrinogen decarboxylase activity"/>
    <property type="evidence" value="ECO:0007669"/>
    <property type="project" value="InterPro"/>
</dbReference>
<dbReference type="GO" id="GO:0006779">
    <property type="term" value="P:porphyrin-containing compound biosynthetic process"/>
    <property type="evidence" value="ECO:0007669"/>
    <property type="project" value="InterPro"/>
</dbReference>
<dbReference type="EMBL" id="QMPY01000090">
    <property type="protein sequence ID" value="RLE07497.1"/>
    <property type="molecule type" value="Genomic_DNA"/>
</dbReference>
<protein>
    <recommendedName>
        <fullName evidence="1">Uroporphyrinogen decarboxylase (URO-D) domain-containing protein</fullName>
    </recommendedName>
</protein>
<reference evidence="2 3" key="1">
    <citation type="submission" date="2018-06" db="EMBL/GenBank/DDBJ databases">
        <title>Extensive metabolic versatility and redundancy in microbially diverse, dynamic hydrothermal sediments.</title>
        <authorList>
            <person name="Dombrowski N."/>
            <person name="Teske A."/>
            <person name="Baker B.J."/>
        </authorList>
    </citation>
    <scope>NUCLEOTIDE SEQUENCE [LARGE SCALE GENOMIC DNA]</scope>
    <source>
        <strain evidence="2">B7_G13</strain>
    </source>
</reference>
<dbReference type="InterPro" id="IPR000257">
    <property type="entry name" value="Uroporphyrinogen_deCOase"/>
</dbReference>
<organism evidence="2 3">
    <name type="scientific">Aerophobetes bacterium</name>
    <dbReference type="NCBI Taxonomy" id="2030807"/>
    <lineage>
        <taxon>Bacteria</taxon>
        <taxon>Candidatus Aerophobota</taxon>
    </lineage>
</organism>
<dbReference type="Proteomes" id="UP000277457">
    <property type="component" value="Unassembled WGS sequence"/>
</dbReference>
<evidence type="ECO:0000313" key="2">
    <source>
        <dbReference type="EMBL" id="RLE07497.1"/>
    </source>
</evidence>